<feature type="region of interest" description="Disordered" evidence="1">
    <location>
        <begin position="47"/>
        <end position="68"/>
    </location>
</feature>
<keyword evidence="3" id="KW-1185">Reference proteome</keyword>
<proteinExistence type="predicted"/>
<protein>
    <submittedName>
        <fullName evidence="2">Uncharacterized protein</fullName>
    </submittedName>
</protein>
<organism evidence="2 3">
    <name type="scientific">Cirrhinus molitorella</name>
    <name type="common">mud carp</name>
    <dbReference type="NCBI Taxonomy" id="172907"/>
    <lineage>
        <taxon>Eukaryota</taxon>
        <taxon>Metazoa</taxon>
        <taxon>Chordata</taxon>
        <taxon>Craniata</taxon>
        <taxon>Vertebrata</taxon>
        <taxon>Euteleostomi</taxon>
        <taxon>Actinopterygii</taxon>
        <taxon>Neopterygii</taxon>
        <taxon>Teleostei</taxon>
        <taxon>Ostariophysi</taxon>
        <taxon>Cypriniformes</taxon>
        <taxon>Cyprinidae</taxon>
        <taxon>Labeoninae</taxon>
        <taxon>Labeonini</taxon>
        <taxon>Cirrhinus</taxon>
    </lineage>
</organism>
<evidence type="ECO:0000256" key="1">
    <source>
        <dbReference type="SAM" id="MobiDB-lite"/>
    </source>
</evidence>
<accession>A0ABR3LRJ1</accession>
<name>A0ABR3LRJ1_9TELE</name>
<feature type="region of interest" description="Disordered" evidence="1">
    <location>
        <begin position="1"/>
        <end position="27"/>
    </location>
</feature>
<dbReference type="EMBL" id="JAYMGO010000020">
    <property type="protein sequence ID" value="KAL1254701.1"/>
    <property type="molecule type" value="Genomic_DNA"/>
</dbReference>
<comment type="caution">
    <text evidence="2">The sequence shown here is derived from an EMBL/GenBank/DDBJ whole genome shotgun (WGS) entry which is preliminary data.</text>
</comment>
<sequence>MFHHPFSAYVHPDLSPDRRARGGGVRRGRACFDTEPGFLPIKPQQLESQSMRGIGKQKKTGLRRDGKNRVEIGRVSECGGLMRKPLTQEFLVFSERICD</sequence>
<evidence type="ECO:0000313" key="3">
    <source>
        <dbReference type="Proteomes" id="UP001558613"/>
    </source>
</evidence>
<dbReference type="Proteomes" id="UP001558613">
    <property type="component" value="Unassembled WGS sequence"/>
</dbReference>
<evidence type="ECO:0000313" key="2">
    <source>
        <dbReference type="EMBL" id="KAL1254701.1"/>
    </source>
</evidence>
<gene>
    <name evidence="2" type="ORF">QQF64_016930</name>
</gene>
<reference evidence="2 3" key="1">
    <citation type="submission" date="2023-09" db="EMBL/GenBank/DDBJ databases">
        <authorList>
            <person name="Wang M."/>
        </authorList>
    </citation>
    <scope>NUCLEOTIDE SEQUENCE [LARGE SCALE GENOMIC DNA]</scope>
    <source>
        <strain evidence="2">GT-2023</strain>
        <tissue evidence="2">Liver</tissue>
    </source>
</reference>